<dbReference type="Pfam" id="PF04134">
    <property type="entry name" value="DCC1-like"/>
    <property type="match status" value="1"/>
</dbReference>
<organism evidence="1">
    <name type="scientific">freshwater metagenome</name>
    <dbReference type="NCBI Taxonomy" id="449393"/>
    <lineage>
        <taxon>unclassified sequences</taxon>
        <taxon>metagenomes</taxon>
        <taxon>ecological metagenomes</taxon>
    </lineage>
</organism>
<proteinExistence type="predicted"/>
<gene>
    <name evidence="1" type="ORF">UFOPK3820_00346</name>
</gene>
<dbReference type="EMBL" id="CAESAB010000008">
    <property type="protein sequence ID" value="CAB4333013.1"/>
    <property type="molecule type" value="Genomic_DNA"/>
</dbReference>
<accession>A0A6J5YZH2</accession>
<sequence length="121" mass="13354">MRTGALMSQVVIIYDGQCEFCKNALSWVEKKVAVNALDFHTADLSIYNLTQEQCSQEVFVIDQQNTLGGAAAVAFLLKARGNRVSSAFITALGPISRFGYRWVANNRNSVPVKILSRLLSQ</sequence>
<protein>
    <submittedName>
        <fullName evidence="1">Unannotated protein</fullName>
    </submittedName>
</protein>
<reference evidence="1" key="1">
    <citation type="submission" date="2020-05" db="EMBL/GenBank/DDBJ databases">
        <authorList>
            <person name="Chiriac C."/>
            <person name="Salcher M."/>
            <person name="Ghai R."/>
            <person name="Kavagutti S V."/>
        </authorList>
    </citation>
    <scope>NUCLEOTIDE SEQUENCE</scope>
</reference>
<dbReference type="InterPro" id="IPR007263">
    <property type="entry name" value="DCC1-like"/>
</dbReference>
<evidence type="ECO:0000313" key="1">
    <source>
        <dbReference type="EMBL" id="CAB4333013.1"/>
    </source>
</evidence>
<dbReference type="GO" id="GO:0015035">
    <property type="term" value="F:protein-disulfide reductase activity"/>
    <property type="evidence" value="ECO:0007669"/>
    <property type="project" value="InterPro"/>
</dbReference>
<dbReference type="AlphaFoldDB" id="A0A6J5YZH2"/>
<name>A0A6J5YZH2_9ZZZZ</name>